<dbReference type="RefSeq" id="WP_316789478.1">
    <property type="nucleotide sequence ID" value="NZ_CP053540.1"/>
</dbReference>
<dbReference type="SUPFAM" id="SSF55424">
    <property type="entry name" value="FAD/NAD-linked reductases, dimerisation (C-terminal) domain"/>
    <property type="match status" value="1"/>
</dbReference>
<comment type="cofactor">
    <cofactor evidence="1">
        <name>FAD</name>
        <dbReference type="ChEBI" id="CHEBI:57692"/>
    </cofactor>
</comment>
<feature type="domain" description="Pyridine nucleotide-disulphide oxidoreductase dimerisation" evidence="4">
    <location>
        <begin position="366"/>
        <end position="480"/>
    </location>
</feature>
<dbReference type="KEGG" id="tog:HNI00_21830"/>
<dbReference type="SUPFAM" id="SSF51905">
    <property type="entry name" value="FAD/NAD(P)-binding domain"/>
    <property type="match status" value="1"/>
</dbReference>
<evidence type="ECO:0000256" key="3">
    <source>
        <dbReference type="ARBA" id="ARBA00022827"/>
    </source>
</evidence>
<gene>
    <name evidence="6" type="ORF">HNI00_21830</name>
</gene>
<dbReference type="Gene3D" id="3.50.50.60">
    <property type="entry name" value="FAD/NAD(P)-binding domain"/>
    <property type="match status" value="2"/>
</dbReference>
<evidence type="ECO:0000259" key="4">
    <source>
        <dbReference type="Pfam" id="PF02852"/>
    </source>
</evidence>
<accession>A0AA97BED6</accession>
<evidence type="ECO:0000256" key="2">
    <source>
        <dbReference type="ARBA" id="ARBA00022630"/>
    </source>
</evidence>
<proteinExistence type="predicted"/>
<reference evidence="6" key="1">
    <citation type="submission" date="2020-05" db="EMBL/GenBank/DDBJ databases">
        <authorList>
            <person name="Zhu T."/>
            <person name="Keshari N."/>
            <person name="Lu X."/>
        </authorList>
    </citation>
    <scope>NUCLEOTIDE SEQUENCE</scope>
    <source>
        <strain evidence="6">NK1-22</strain>
    </source>
</reference>
<name>A0AA97BED6_9CYAN</name>
<dbReference type="Pfam" id="PF07992">
    <property type="entry name" value="Pyr_redox_2"/>
    <property type="match status" value="1"/>
</dbReference>
<dbReference type="InterPro" id="IPR004099">
    <property type="entry name" value="Pyr_nucl-diS_OxRdtase_dimer"/>
</dbReference>
<dbReference type="Pfam" id="PF02852">
    <property type="entry name" value="Pyr_redox_dim"/>
    <property type="match status" value="1"/>
</dbReference>
<dbReference type="InterPro" id="IPR016156">
    <property type="entry name" value="FAD/NAD-linked_Rdtase_dimer_sf"/>
</dbReference>
<keyword evidence="2" id="KW-0285">Flavoprotein</keyword>
<dbReference type="GO" id="GO:0003955">
    <property type="term" value="F:NAD(P)H dehydrogenase (quinone) activity"/>
    <property type="evidence" value="ECO:0007669"/>
    <property type="project" value="TreeGrafter"/>
</dbReference>
<evidence type="ECO:0000256" key="1">
    <source>
        <dbReference type="ARBA" id="ARBA00001974"/>
    </source>
</evidence>
<dbReference type="PRINTS" id="PR00411">
    <property type="entry name" value="PNDRDTASEI"/>
</dbReference>
<dbReference type="PANTHER" id="PTHR43014">
    <property type="entry name" value="MERCURIC REDUCTASE"/>
    <property type="match status" value="1"/>
</dbReference>
<sequence length="516" mass="56126">MPPLDYDLIILGGSLAAREAAIAARMLQARVALVEPDGAEAALRQDWQHQAWIQIGRLIEGRSRLAQMGLSAFSSPPAWAAVRQWAKVVATDLAEETSLSQVAAAGVDVVVGQGEFFRRPHLGVRAGERTLRSRAYLLAPGNRVRPLEPGSFNGNFSGNFNAMAEMKTLAQTPAEFWHPDRSQLPGRIAVWGEGARAVELAQALHRLGSQVTLLLDLAANAVSHSGLPGGRLTPASRSRIACLDADLRRLLLASLEADGIAIYPADTLTEVHSHAGTVKLALPDGAQTVDCLLNAGEPVPDWDGLNLEAANIRLEADGLRVYPTLQTFNARIFACTSPSAARQQAQLAVRNAVFLPNRHLRPELLPMVIATQPAIASIGLTEAEARDLALQRWRDLHGTEVVVQTLPFKLNPKAPMQAAPTGFCKLIARRNGRILGIHLAGLDAEEALSTAAIALQEHCRVRSLAQLPVASPSTAEILRQTAIAWQQQRLAQQPRLQDWLETWQEIRRSRSRWTQL</sequence>
<evidence type="ECO:0000259" key="5">
    <source>
        <dbReference type="Pfam" id="PF07992"/>
    </source>
</evidence>
<dbReference type="InterPro" id="IPR036188">
    <property type="entry name" value="FAD/NAD-bd_sf"/>
</dbReference>
<keyword evidence="3" id="KW-0274">FAD</keyword>
<feature type="domain" description="FAD/NAD(P)-binding" evidence="5">
    <location>
        <begin position="6"/>
        <end position="349"/>
    </location>
</feature>
<evidence type="ECO:0000313" key="6">
    <source>
        <dbReference type="EMBL" id="WOB45476.1"/>
    </source>
</evidence>
<dbReference type="InterPro" id="IPR023753">
    <property type="entry name" value="FAD/NAD-binding_dom"/>
</dbReference>
<dbReference type="PANTHER" id="PTHR43014:SF2">
    <property type="entry name" value="MERCURIC REDUCTASE"/>
    <property type="match status" value="1"/>
</dbReference>
<dbReference type="AlphaFoldDB" id="A0AA97BED6"/>
<dbReference type="EMBL" id="CP053540">
    <property type="protein sequence ID" value="WOB45476.1"/>
    <property type="molecule type" value="Genomic_DNA"/>
</dbReference>
<protein>
    <submittedName>
        <fullName evidence="6">NAD(P)/FAD-dependent oxidoreductase</fullName>
    </submittedName>
</protein>
<dbReference type="GO" id="GO:0050660">
    <property type="term" value="F:flavin adenine dinucleotide binding"/>
    <property type="evidence" value="ECO:0007669"/>
    <property type="project" value="TreeGrafter"/>
</dbReference>
<dbReference type="Gene3D" id="3.30.390.30">
    <property type="match status" value="1"/>
</dbReference>
<organism evidence="6">
    <name type="scientific">Thermoleptolyngbya oregonensis NK1-22</name>
    <dbReference type="NCBI Taxonomy" id="2547457"/>
    <lineage>
        <taxon>Bacteria</taxon>
        <taxon>Bacillati</taxon>
        <taxon>Cyanobacteriota</taxon>
        <taxon>Cyanophyceae</taxon>
        <taxon>Oculatellales</taxon>
        <taxon>Oculatellaceae</taxon>
        <taxon>Thermoleptolyngbya</taxon>
    </lineage>
</organism>